<feature type="domain" description="HTH lacI-type" evidence="5">
    <location>
        <begin position="2"/>
        <end position="56"/>
    </location>
</feature>
<dbReference type="InterPro" id="IPR000843">
    <property type="entry name" value="HTH_LacI"/>
</dbReference>
<dbReference type="GO" id="GO:0003700">
    <property type="term" value="F:DNA-binding transcription factor activity"/>
    <property type="evidence" value="ECO:0007669"/>
    <property type="project" value="TreeGrafter"/>
</dbReference>
<keyword evidence="3" id="KW-0238">DNA-binding</keyword>
<dbReference type="CDD" id="cd01392">
    <property type="entry name" value="HTH_LacI"/>
    <property type="match status" value="1"/>
</dbReference>
<name>A0A399FF41_9DEIN</name>
<organism evidence="6 7">
    <name type="scientific">Meiothermus granaticius NBRC 107808</name>
    <dbReference type="NCBI Taxonomy" id="1227551"/>
    <lineage>
        <taxon>Bacteria</taxon>
        <taxon>Thermotogati</taxon>
        <taxon>Deinococcota</taxon>
        <taxon>Deinococci</taxon>
        <taxon>Thermales</taxon>
        <taxon>Thermaceae</taxon>
        <taxon>Meiothermus</taxon>
    </lineage>
</organism>
<dbReference type="EMBL" id="QWLB01000002">
    <property type="protein sequence ID" value="RIH93842.1"/>
    <property type="molecule type" value="Genomic_DNA"/>
</dbReference>
<keyword evidence="2" id="KW-0805">Transcription regulation</keyword>
<dbReference type="SMART" id="SM00354">
    <property type="entry name" value="HTH_LACI"/>
    <property type="match status" value="1"/>
</dbReference>
<dbReference type="CDD" id="cd06267">
    <property type="entry name" value="PBP1_LacI_sugar_binding-like"/>
    <property type="match status" value="1"/>
</dbReference>
<evidence type="ECO:0000259" key="5">
    <source>
        <dbReference type="PROSITE" id="PS50932"/>
    </source>
</evidence>
<gene>
    <name evidence="6" type="primary">cytR_1</name>
    <name evidence="6" type="ORF">Mgrana_00191</name>
</gene>
<evidence type="ECO:0000256" key="2">
    <source>
        <dbReference type="ARBA" id="ARBA00023015"/>
    </source>
</evidence>
<proteinExistence type="predicted"/>
<evidence type="ECO:0000313" key="7">
    <source>
        <dbReference type="Proteomes" id="UP000266178"/>
    </source>
</evidence>
<protein>
    <submittedName>
        <fullName evidence="6">HTH-type transcriptional repressor CytR</fullName>
    </submittedName>
</protein>
<accession>A0A399FF41</accession>
<dbReference type="PANTHER" id="PTHR30146">
    <property type="entry name" value="LACI-RELATED TRANSCRIPTIONAL REPRESSOR"/>
    <property type="match status" value="1"/>
</dbReference>
<dbReference type="Proteomes" id="UP000266178">
    <property type="component" value="Unassembled WGS sequence"/>
</dbReference>
<comment type="caution">
    <text evidence="6">The sequence shown here is derived from an EMBL/GenBank/DDBJ whole genome shotgun (WGS) entry which is preliminary data.</text>
</comment>
<dbReference type="OrthoDB" id="9784962at2"/>
<evidence type="ECO:0000256" key="1">
    <source>
        <dbReference type="ARBA" id="ARBA00022491"/>
    </source>
</evidence>
<dbReference type="PANTHER" id="PTHR30146:SF148">
    <property type="entry name" value="HTH-TYPE TRANSCRIPTIONAL REPRESSOR PURR-RELATED"/>
    <property type="match status" value="1"/>
</dbReference>
<dbReference type="PROSITE" id="PS50932">
    <property type="entry name" value="HTH_LACI_2"/>
    <property type="match status" value="1"/>
</dbReference>
<dbReference type="Pfam" id="PF00356">
    <property type="entry name" value="LacI"/>
    <property type="match status" value="1"/>
</dbReference>
<dbReference type="Gene3D" id="1.10.260.40">
    <property type="entry name" value="lambda repressor-like DNA-binding domains"/>
    <property type="match status" value="1"/>
</dbReference>
<dbReference type="Pfam" id="PF13377">
    <property type="entry name" value="Peripla_BP_3"/>
    <property type="match status" value="1"/>
</dbReference>
<keyword evidence="4" id="KW-0804">Transcription</keyword>
<keyword evidence="7" id="KW-1185">Reference proteome</keyword>
<dbReference type="SUPFAM" id="SSF47413">
    <property type="entry name" value="lambda repressor-like DNA-binding domains"/>
    <property type="match status" value="1"/>
</dbReference>
<evidence type="ECO:0000256" key="3">
    <source>
        <dbReference type="ARBA" id="ARBA00023125"/>
    </source>
</evidence>
<dbReference type="SUPFAM" id="SSF53822">
    <property type="entry name" value="Periplasmic binding protein-like I"/>
    <property type="match status" value="1"/>
</dbReference>
<dbReference type="InterPro" id="IPR028082">
    <property type="entry name" value="Peripla_BP_I"/>
</dbReference>
<dbReference type="InterPro" id="IPR010982">
    <property type="entry name" value="Lambda_DNA-bd_dom_sf"/>
</dbReference>
<keyword evidence="1" id="KW-0678">Repressor</keyword>
<evidence type="ECO:0000256" key="4">
    <source>
        <dbReference type="ARBA" id="ARBA00023163"/>
    </source>
</evidence>
<sequence length="339" mass="37684">MPNILDVAKRAGVSPTTAKRAIQEPHLLRPATLERVRQAIEELGYEPDQLAGSLRRGRTRTIGLMVGNIIEPFFAALIRTVAHEVRAQGYALMVADSEYDSGIELENLKMFSGQRVSGLILRSAFGTPNLEYLKQMQTRGTYILQIDHFYPDSPFGYVMLNAQDCVFEGVRYLYELGHRRIASLGAYHPVLTPDERSRVFPLALQAVGLAPDPTYQRPIPRSEEAAYHLTLELLRLKEPPTALFSLTGTEAAGAFRALRELGLRIPEDVSLLTFDNYSWTSLVTPPLDVIEQPVEAMGQAAAQVVLQAVEEGPPLEPVRMLFPGRLIKRGSCAPPRRPI</sequence>
<evidence type="ECO:0000313" key="6">
    <source>
        <dbReference type="EMBL" id="RIH93842.1"/>
    </source>
</evidence>
<reference evidence="6 7" key="1">
    <citation type="submission" date="2018-08" db="EMBL/GenBank/DDBJ databases">
        <title>Meiothermus granaticius genome AF-68 sequencing project.</title>
        <authorList>
            <person name="Da Costa M.S."/>
            <person name="Albuquerque L."/>
            <person name="Raposo P."/>
            <person name="Froufe H.J.C."/>
            <person name="Barroso C.S."/>
            <person name="Egas C."/>
        </authorList>
    </citation>
    <scope>NUCLEOTIDE SEQUENCE [LARGE SCALE GENOMIC DNA]</scope>
    <source>
        <strain evidence="6 7">AF-68</strain>
    </source>
</reference>
<dbReference type="Gene3D" id="3.40.50.2300">
    <property type="match status" value="2"/>
</dbReference>
<dbReference type="InterPro" id="IPR046335">
    <property type="entry name" value="LacI/GalR-like_sensor"/>
</dbReference>
<dbReference type="GO" id="GO:0000976">
    <property type="term" value="F:transcription cis-regulatory region binding"/>
    <property type="evidence" value="ECO:0007669"/>
    <property type="project" value="TreeGrafter"/>
</dbReference>
<dbReference type="RefSeq" id="WP_119355729.1">
    <property type="nucleotide sequence ID" value="NZ_BJXM01000004.1"/>
</dbReference>
<dbReference type="AlphaFoldDB" id="A0A399FF41"/>